<dbReference type="EMBL" id="AZRV01000049">
    <property type="protein sequence ID" value="RKO60870.1"/>
    <property type="molecule type" value="Genomic_DNA"/>
</dbReference>
<name>A0A420VBC4_9BACI</name>
<evidence type="ECO:0000313" key="3">
    <source>
        <dbReference type="Proteomes" id="UP000286235"/>
    </source>
</evidence>
<organism evidence="2 3">
    <name type="scientific">Caldibacillus debilis GB1</name>
    <dbReference type="NCBI Taxonomy" id="1339248"/>
    <lineage>
        <taxon>Bacteria</taxon>
        <taxon>Bacillati</taxon>
        <taxon>Bacillota</taxon>
        <taxon>Bacilli</taxon>
        <taxon>Bacillales</taxon>
        <taxon>Bacillaceae</taxon>
        <taxon>Caldibacillus</taxon>
    </lineage>
</organism>
<feature type="region of interest" description="Disordered" evidence="1">
    <location>
        <begin position="1"/>
        <end position="22"/>
    </location>
</feature>
<proteinExistence type="predicted"/>
<evidence type="ECO:0000256" key="1">
    <source>
        <dbReference type="SAM" id="MobiDB-lite"/>
    </source>
</evidence>
<dbReference type="Proteomes" id="UP000286235">
    <property type="component" value="Unassembled WGS sequence"/>
</dbReference>
<reference evidence="2 3" key="1">
    <citation type="submission" date="2013-12" db="EMBL/GenBank/DDBJ databases">
        <title>Genome and proteome characterization of Caldibacillus debilis GB1 derived from a cellulolytic aero-tolerant co-culture.</title>
        <authorList>
            <person name="Wushke S.T."/>
            <person name="Zhang X."/>
            <person name="Fristensky B."/>
            <person name="Wilkins J.A."/>
            <person name="Levin D.B."/>
            <person name="Sparling R."/>
        </authorList>
    </citation>
    <scope>NUCLEOTIDE SEQUENCE [LARGE SCALE GENOMIC DNA]</scope>
    <source>
        <strain evidence="2 3">GB1</strain>
    </source>
</reference>
<sequence>MSDVHKKHEKGHGFLLPSPEREEIHGPLYLHDELASEKTRARGRYAAEQVPSEPQAAGGSPRKEVEKQYRMHHSTKK</sequence>
<keyword evidence="3" id="KW-1185">Reference proteome</keyword>
<accession>A0A420VBC4</accession>
<dbReference type="AlphaFoldDB" id="A0A420VBC4"/>
<evidence type="ECO:0000313" key="2">
    <source>
        <dbReference type="EMBL" id="RKO60870.1"/>
    </source>
</evidence>
<gene>
    <name evidence="2" type="ORF">Cdeb_02261</name>
</gene>
<feature type="region of interest" description="Disordered" evidence="1">
    <location>
        <begin position="39"/>
        <end position="77"/>
    </location>
</feature>
<comment type="caution">
    <text evidence="2">The sequence shown here is derived from an EMBL/GenBank/DDBJ whole genome shotgun (WGS) entry which is preliminary data.</text>
</comment>
<protein>
    <submittedName>
        <fullName evidence="2">Uncharacterized protein</fullName>
    </submittedName>
</protein>